<organism evidence="2 3">
    <name type="scientific">Phytophthora fragariae</name>
    <dbReference type="NCBI Taxonomy" id="53985"/>
    <lineage>
        <taxon>Eukaryota</taxon>
        <taxon>Sar</taxon>
        <taxon>Stramenopiles</taxon>
        <taxon>Oomycota</taxon>
        <taxon>Peronosporomycetes</taxon>
        <taxon>Peronosporales</taxon>
        <taxon>Peronosporaceae</taxon>
        <taxon>Phytophthora</taxon>
    </lineage>
</organism>
<proteinExistence type="predicted"/>
<gene>
    <name evidence="2" type="ORF">PF004_g29846</name>
</gene>
<accession>A0A6G0MDN5</accession>
<comment type="caution">
    <text evidence="2">The sequence shown here is derived from an EMBL/GenBank/DDBJ whole genome shotgun (WGS) entry which is preliminary data.</text>
</comment>
<evidence type="ECO:0000313" key="2">
    <source>
        <dbReference type="EMBL" id="KAE9164364.1"/>
    </source>
</evidence>
<name>A0A6G0MDN5_9STRA</name>
<evidence type="ECO:0000313" key="3">
    <source>
        <dbReference type="Proteomes" id="UP000476176"/>
    </source>
</evidence>
<protein>
    <submittedName>
        <fullName evidence="2">Uncharacterized protein</fullName>
    </submittedName>
</protein>
<feature type="region of interest" description="Disordered" evidence="1">
    <location>
        <begin position="123"/>
        <end position="143"/>
    </location>
</feature>
<dbReference type="EMBL" id="QXGC01005730">
    <property type="protein sequence ID" value="KAE9164364.1"/>
    <property type="molecule type" value="Genomic_DNA"/>
</dbReference>
<dbReference type="Proteomes" id="UP000476176">
    <property type="component" value="Unassembled WGS sequence"/>
</dbReference>
<dbReference type="AlphaFoldDB" id="A0A6G0MDN5"/>
<reference evidence="2 3" key="1">
    <citation type="submission" date="2018-09" db="EMBL/GenBank/DDBJ databases">
        <title>Genomic investigation of the strawberry pathogen Phytophthora fragariae indicates pathogenicity is determined by transcriptional variation in three key races.</title>
        <authorList>
            <person name="Adams T.M."/>
            <person name="Armitage A.D."/>
            <person name="Sobczyk M.K."/>
            <person name="Bates H.J."/>
            <person name="Dunwell J.M."/>
            <person name="Nellist C.F."/>
            <person name="Harrison R.J."/>
        </authorList>
    </citation>
    <scope>NUCLEOTIDE SEQUENCE [LARGE SCALE GENOMIC DNA]</scope>
    <source>
        <strain evidence="2 3">BC-23</strain>
    </source>
</reference>
<evidence type="ECO:0000256" key="1">
    <source>
        <dbReference type="SAM" id="MobiDB-lite"/>
    </source>
</evidence>
<sequence>MEKQLEEAIDRVLAGEKLTAVADSSPVSFSTLKRKVAARNKGHSIERQRPGPAPLLPSECEADIVTWVAGMQRCLVPESVTRCPGGSCWRTRRHYVGRRGRKDEALGVLVARGHRRECVQGHAGVSVQEEHEPVTPEVGNNSG</sequence>